<dbReference type="EMBL" id="QEWP01000003">
    <property type="protein sequence ID" value="PWE00491.1"/>
    <property type="molecule type" value="Genomic_DNA"/>
</dbReference>
<comment type="caution">
    <text evidence="1">The sequence shown here is derived from an EMBL/GenBank/DDBJ whole genome shotgun (WGS) entry which is preliminary data.</text>
</comment>
<proteinExistence type="predicted"/>
<gene>
    <name evidence="1" type="ORF">DDZ16_06065</name>
</gene>
<dbReference type="Proteomes" id="UP000244956">
    <property type="component" value="Unassembled WGS sequence"/>
</dbReference>
<evidence type="ECO:0000313" key="2">
    <source>
        <dbReference type="Proteomes" id="UP000244956"/>
    </source>
</evidence>
<name>A0A2U2BBQ5_9BACT</name>
<evidence type="ECO:0000313" key="1">
    <source>
        <dbReference type="EMBL" id="PWE00491.1"/>
    </source>
</evidence>
<organism evidence="1 2">
    <name type="scientific">Marinilabilia rubra</name>
    <dbReference type="NCBI Taxonomy" id="2162893"/>
    <lineage>
        <taxon>Bacteria</taxon>
        <taxon>Pseudomonadati</taxon>
        <taxon>Bacteroidota</taxon>
        <taxon>Bacteroidia</taxon>
        <taxon>Marinilabiliales</taxon>
        <taxon>Marinilabiliaceae</taxon>
        <taxon>Marinilabilia</taxon>
    </lineage>
</organism>
<accession>A0A2U2BBQ5</accession>
<reference evidence="1 2" key="1">
    <citation type="submission" date="2018-05" db="EMBL/GenBank/DDBJ databases">
        <title>Marinilabilia rubrum sp. nov., isolated from saltern sediment.</title>
        <authorList>
            <person name="Zhang R."/>
        </authorList>
    </citation>
    <scope>NUCLEOTIDE SEQUENCE [LARGE SCALE GENOMIC DNA]</scope>
    <source>
        <strain evidence="1 2">WTE16</strain>
    </source>
</reference>
<dbReference type="AlphaFoldDB" id="A0A2U2BBQ5"/>
<dbReference type="RefSeq" id="WP_109263530.1">
    <property type="nucleotide sequence ID" value="NZ_QEWP01000003.1"/>
</dbReference>
<protein>
    <submittedName>
        <fullName evidence="1">Uncharacterized protein</fullName>
    </submittedName>
</protein>
<sequence>MSQRQDYEAKLAEAQALKKEQIQSPYMTMKEFFEDTESLAVKALAHKEKLLEAGLRESILADMEVLNNATIHAESQWAQERHDQEAAVEEWKKKSPAAYKFRDYLLSAARYAFRKDDNKLKTVAYIAEGRTNADMIQDLSDLSVMGSQNPEAFAKIGVEASEFEKASAMSEEMLNLRAKANGTSEINEERVIRDRFYTLTKELADEVRDCARFVFHDDPDTLDDFNTRYN</sequence>
<dbReference type="OrthoDB" id="1115578at2"/>
<keyword evidence="2" id="KW-1185">Reference proteome</keyword>